<protein>
    <submittedName>
        <fullName evidence="8">Uncharacterized protein</fullName>
    </submittedName>
</protein>
<dbReference type="PANTHER" id="PTHR36206">
    <property type="entry name" value="ASPERCRYPTIN BIOSYNTHESIS CLUSTER-SPECIFIC TRANSCRIPTION REGULATOR ATNN-RELATED"/>
    <property type="match status" value="1"/>
</dbReference>
<dbReference type="GO" id="GO:0003677">
    <property type="term" value="F:DNA binding"/>
    <property type="evidence" value="ECO:0007669"/>
    <property type="project" value="UniProtKB-KW"/>
</dbReference>
<keyword evidence="9" id="KW-1185">Reference proteome</keyword>
<evidence type="ECO:0000313" key="8">
    <source>
        <dbReference type="EMBL" id="RFU30706.1"/>
    </source>
</evidence>
<dbReference type="EMBL" id="NCSJ02000093">
    <property type="protein sequence ID" value="RFU30706.1"/>
    <property type="molecule type" value="Genomic_DNA"/>
</dbReference>
<name>A0A3E2HBA4_SCYLI</name>
<feature type="compositionally biased region" description="Basic residues" evidence="7">
    <location>
        <begin position="91"/>
        <end position="103"/>
    </location>
</feature>
<dbReference type="GO" id="GO:0046872">
    <property type="term" value="F:metal ion binding"/>
    <property type="evidence" value="ECO:0007669"/>
    <property type="project" value="UniProtKB-KW"/>
</dbReference>
<feature type="non-terminal residue" evidence="8">
    <location>
        <position position="635"/>
    </location>
</feature>
<evidence type="ECO:0000256" key="7">
    <source>
        <dbReference type="SAM" id="MobiDB-lite"/>
    </source>
</evidence>
<evidence type="ECO:0000256" key="1">
    <source>
        <dbReference type="ARBA" id="ARBA00022723"/>
    </source>
</evidence>
<feature type="compositionally biased region" description="Basic residues" evidence="7">
    <location>
        <begin position="9"/>
        <end position="23"/>
    </location>
</feature>
<gene>
    <name evidence="8" type="ORF">B7463_g5593</name>
</gene>
<dbReference type="AlphaFoldDB" id="A0A3E2HBA4"/>
<dbReference type="OMA" id="QECHFEP"/>
<keyword evidence="2" id="KW-0862">Zinc</keyword>
<keyword evidence="3" id="KW-0805">Transcription regulation</keyword>
<proteinExistence type="predicted"/>
<feature type="region of interest" description="Disordered" evidence="7">
    <location>
        <begin position="320"/>
        <end position="339"/>
    </location>
</feature>
<evidence type="ECO:0000256" key="4">
    <source>
        <dbReference type="ARBA" id="ARBA00023125"/>
    </source>
</evidence>
<reference evidence="8 9" key="1">
    <citation type="submission" date="2018-05" db="EMBL/GenBank/DDBJ databases">
        <title>Draft genome sequence of Scytalidium lignicola DSM 105466, a ubiquitous saprotrophic fungus.</title>
        <authorList>
            <person name="Buettner E."/>
            <person name="Gebauer A.M."/>
            <person name="Hofrichter M."/>
            <person name="Liers C."/>
            <person name="Kellner H."/>
        </authorList>
    </citation>
    <scope>NUCLEOTIDE SEQUENCE [LARGE SCALE GENOMIC DNA]</scope>
    <source>
        <strain evidence="8 9">DSM 105466</strain>
    </source>
</reference>
<evidence type="ECO:0000256" key="5">
    <source>
        <dbReference type="ARBA" id="ARBA00023163"/>
    </source>
</evidence>
<keyword evidence="4" id="KW-0238">DNA-binding</keyword>
<evidence type="ECO:0000256" key="3">
    <source>
        <dbReference type="ARBA" id="ARBA00023015"/>
    </source>
</evidence>
<comment type="caution">
    <text evidence="8">The sequence shown here is derived from an EMBL/GenBank/DDBJ whole genome shotgun (WGS) entry which is preliminary data.</text>
</comment>
<dbReference type="Proteomes" id="UP000258309">
    <property type="component" value="Unassembled WGS sequence"/>
</dbReference>
<dbReference type="STRING" id="5539.A0A3E2HBA4"/>
<feature type="non-terminal residue" evidence="8">
    <location>
        <position position="1"/>
    </location>
</feature>
<evidence type="ECO:0000256" key="6">
    <source>
        <dbReference type="ARBA" id="ARBA00023242"/>
    </source>
</evidence>
<keyword evidence="6" id="KW-0539">Nucleus</keyword>
<evidence type="ECO:0000256" key="2">
    <source>
        <dbReference type="ARBA" id="ARBA00022833"/>
    </source>
</evidence>
<keyword evidence="1" id="KW-0479">Metal-binding</keyword>
<feature type="region of interest" description="Disordered" evidence="7">
    <location>
        <begin position="1"/>
        <end position="65"/>
    </location>
</feature>
<dbReference type="OrthoDB" id="39175at2759"/>
<dbReference type="PANTHER" id="PTHR36206:SF4">
    <property type="entry name" value="HYPOTHETICAL CONSERVED PROTEIN (EUROFUNG)-RELATED"/>
    <property type="match status" value="1"/>
</dbReference>
<feature type="compositionally biased region" description="Low complexity" evidence="7">
    <location>
        <begin position="53"/>
        <end position="65"/>
    </location>
</feature>
<organism evidence="8 9">
    <name type="scientific">Scytalidium lignicola</name>
    <name type="common">Hyphomycete</name>
    <dbReference type="NCBI Taxonomy" id="5539"/>
    <lineage>
        <taxon>Eukaryota</taxon>
        <taxon>Fungi</taxon>
        <taxon>Dikarya</taxon>
        <taxon>Ascomycota</taxon>
        <taxon>Pezizomycotina</taxon>
        <taxon>Leotiomycetes</taxon>
        <taxon>Leotiomycetes incertae sedis</taxon>
        <taxon>Scytalidium</taxon>
    </lineage>
</organism>
<feature type="region of interest" description="Disordered" evidence="7">
    <location>
        <begin position="84"/>
        <end position="103"/>
    </location>
</feature>
<dbReference type="InterPro" id="IPR052360">
    <property type="entry name" value="Transcr_Regulatory_Proteins"/>
</dbReference>
<evidence type="ECO:0000313" key="9">
    <source>
        <dbReference type="Proteomes" id="UP000258309"/>
    </source>
</evidence>
<sequence length="635" mass="71582">MEESSTRTVRQRRASKPKVKTGCRKCDGYPAYNPKNRSADVIVPILPRPPPSEASSSASSSSASPPGLSPLLLASSVSSSSRPAISSSRVLVRKPPRQTKRHVVREATNGQLSLTRYQPSVTISFTPQENLYFQLFREHTANELSGFFNSTFWTRSVLQESHSEAAIRHAVVALGALYKTLEKTCESPPGSPDNGTVVVHDTATDHYNFALLQYTKSISRLREALETKEVRSQRMILISIVLFTCFASFTGDHQTAIIQVQSGLGLLDERRQNQTQAFDDRNDTVEDELIQIFTRLAIQAKSYDMAFHFPAPYVIRLSPNTVPSSPQSPPSPSDSSSTASADTIIPDIFSSVQEARLSLDLLVERILRYQEALTSFYTAPDKIIPSQLRSSAIGFRAQLEQWQTAYKPILDRRRAPGITNTERAGIIVLRMSFLNAWILFVMSFSTSEMHFDTFMSEFHEVVELARELVVDEELSLAMKKCGNHPYCHHRQNSHSHDHYYAAQTNYRDEQDYNHIKASFALDLGIVPSLFVVGTKCRDRRLRREAIRLLFASPRREGMWDSILSGRAAQWIMQNEEEQLSPYSPQTAGEVVPEDKRVMVKEILFDLQKREATLRCGTRGKAGEVDIRARETTISW</sequence>
<accession>A0A3E2HBA4</accession>
<keyword evidence="5" id="KW-0804">Transcription</keyword>